<dbReference type="SUPFAM" id="SSF46955">
    <property type="entry name" value="Putative DNA-binding domain"/>
    <property type="match status" value="1"/>
</dbReference>
<dbReference type="Gene3D" id="1.10.1660.10">
    <property type="match status" value="1"/>
</dbReference>
<reference evidence="4" key="1">
    <citation type="submission" date="2016-10" db="EMBL/GenBank/DDBJ databases">
        <authorList>
            <person name="Varghese N."/>
            <person name="Submissions S."/>
        </authorList>
    </citation>
    <scope>NUCLEOTIDE SEQUENCE [LARGE SCALE GENOMIC DNA]</scope>
    <source>
        <strain evidence="4">DSM 22127</strain>
    </source>
</reference>
<dbReference type="PRINTS" id="PR00040">
    <property type="entry name" value="HTHMERR"/>
</dbReference>
<dbReference type="GO" id="GO:0003677">
    <property type="term" value="F:DNA binding"/>
    <property type="evidence" value="ECO:0007669"/>
    <property type="project" value="UniProtKB-KW"/>
</dbReference>
<proteinExistence type="predicted"/>
<dbReference type="OrthoDB" id="5242095at2"/>
<dbReference type="InterPro" id="IPR047057">
    <property type="entry name" value="MerR_fam"/>
</dbReference>
<dbReference type="GO" id="GO:0003700">
    <property type="term" value="F:DNA-binding transcription factor activity"/>
    <property type="evidence" value="ECO:0007669"/>
    <property type="project" value="InterPro"/>
</dbReference>
<dbReference type="PROSITE" id="PS50937">
    <property type="entry name" value="HTH_MERR_2"/>
    <property type="match status" value="1"/>
</dbReference>
<evidence type="ECO:0000313" key="4">
    <source>
        <dbReference type="Proteomes" id="UP000198859"/>
    </source>
</evidence>
<keyword evidence="4" id="KW-1185">Reference proteome</keyword>
<name>A0A1H1TKM0_9ACTN</name>
<keyword evidence="1" id="KW-0238">DNA-binding</keyword>
<dbReference type="STRING" id="642780.SAMN04488570_2266"/>
<dbReference type="InterPro" id="IPR009061">
    <property type="entry name" value="DNA-bd_dom_put_sf"/>
</dbReference>
<dbReference type="InterPro" id="IPR000551">
    <property type="entry name" value="MerR-type_HTH_dom"/>
</dbReference>
<dbReference type="PANTHER" id="PTHR30204">
    <property type="entry name" value="REDOX-CYCLING DRUG-SENSING TRANSCRIPTIONAL ACTIVATOR SOXR"/>
    <property type="match status" value="1"/>
</dbReference>
<protein>
    <submittedName>
        <fullName evidence="3">MerR HTH family regulatory protein</fullName>
    </submittedName>
</protein>
<evidence type="ECO:0000256" key="1">
    <source>
        <dbReference type="ARBA" id="ARBA00023125"/>
    </source>
</evidence>
<dbReference type="EMBL" id="LT629757">
    <property type="protein sequence ID" value="SDS60865.1"/>
    <property type="molecule type" value="Genomic_DNA"/>
</dbReference>
<feature type="domain" description="HTH merR-type" evidence="2">
    <location>
        <begin position="1"/>
        <end position="70"/>
    </location>
</feature>
<dbReference type="Proteomes" id="UP000198859">
    <property type="component" value="Chromosome I"/>
</dbReference>
<dbReference type="Pfam" id="PF13411">
    <property type="entry name" value="MerR_1"/>
    <property type="match status" value="1"/>
</dbReference>
<dbReference type="PANTHER" id="PTHR30204:SF98">
    <property type="entry name" value="HTH-TYPE TRANSCRIPTIONAL REGULATOR ADHR"/>
    <property type="match status" value="1"/>
</dbReference>
<accession>A0A1H1TKM0</accession>
<dbReference type="AlphaFoldDB" id="A0A1H1TKM0"/>
<evidence type="ECO:0000313" key="3">
    <source>
        <dbReference type="EMBL" id="SDS60865.1"/>
    </source>
</evidence>
<sequence length="202" mass="20962">MRISELAATTGVALATLKYYLREGLLMPGTATARTRAEYDETHVERVRLVRALVESGGLGIAGVRAVLEALEAPPASPHDFLGAAHHALPPPVEPAVPSEEVLGWLEDLGWGSCADDPLVGSLTRAVADARAAGVPLSDASVKAYAEAARRLAAVDVEIAVAAPTPEAAVHVVVVGTVMLDPVVATLRRLAQEVESARVLGS</sequence>
<dbReference type="SMART" id="SM00422">
    <property type="entry name" value="HTH_MERR"/>
    <property type="match status" value="1"/>
</dbReference>
<gene>
    <name evidence="3" type="ORF">SAMN04488570_2266</name>
</gene>
<organism evidence="3 4">
    <name type="scientific">Nocardioides scoriae</name>
    <dbReference type="NCBI Taxonomy" id="642780"/>
    <lineage>
        <taxon>Bacteria</taxon>
        <taxon>Bacillati</taxon>
        <taxon>Actinomycetota</taxon>
        <taxon>Actinomycetes</taxon>
        <taxon>Propionibacteriales</taxon>
        <taxon>Nocardioidaceae</taxon>
        <taxon>Nocardioides</taxon>
    </lineage>
</organism>
<evidence type="ECO:0000259" key="2">
    <source>
        <dbReference type="PROSITE" id="PS50937"/>
    </source>
</evidence>
<dbReference type="RefSeq" id="WP_091733778.1">
    <property type="nucleotide sequence ID" value="NZ_LT629757.1"/>
</dbReference>